<organism evidence="3">
    <name type="scientific">Cladocopium goreaui</name>
    <dbReference type="NCBI Taxonomy" id="2562237"/>
    <lineage>
        <taxon>Eukaryota</taxon>
        <taxon>Sar</taxon>
        <taxon>Alveolata</taxon>
        <taxon>Dinophyceae</taxon>
        <taxon>Suessiales</taxon>
        <taxon>Symbiodiniaceae</taxon>
        <taxon>Cladocopium</taxon>
    </lineage>
</organism>
<name>A0A9P1C1H8_9DINO</name>
<feature type="transmembrane region" description="Helical" evidence="2">
    <location>
        <begin position="628"/>
        <end position="644"/>
    </location>
</feature>
<evidence type="ECO:0000313" key="5">
    <source>
        <dbReference type="Proteomes" id="UP001152797"/>
    </source>
</evidence>
<feature type="region of interest" description="Disordered" evidence="1">
    <location>
        <begin position="783"/>
        <end position="860"/>
    </location>
</feature>
<dbReference type="Proteomes" id="UP001152797">
    <property type="component" value="Unassembled WGS sequence"/>
</dbReference>
<evidence type="ECO:0000313" key="3">
    <source>
        <dbReference type="EMBL" id="CAI3983732.1"/>
    </source>
</evidence>
<feature type="compositionally biased region" description="Low complexity" evidence="1">
    <location>
        <begin position="807"/>
        <end position="822"/>
    </location>
</feature>
<reference evidence="3" key="1">
    <citation type="submission" date="2022-10" db="EMBL/GenBank/DDBJ databases">
        <authorList>
            <person name="Chen Y."/>
            <person name="Dougan E. K."/>
            <person name="Chan C."/>
            <person name="Rhodes N."/>
            <person name="Thang M."/>
        </authorList>
    </citation>
    <scope>NUCLEOTIDE SEQUENCE</scope>
</reference>
<feature type="transmembrane region" description="Helical" evidence="2">
    <location>
        <begin position="685"/>
        <end position="707"/>
    </location>
</feature>
<feature type="compositionally biased region" description="Low complexity" evidence="1">
    <location>
        <begin position="838"/>
        <end position="858"/>
    </location>
</feature>
<dbReference type="EMBL" id="CAMXCT030000832">
    <property type="protein sequence ID" value="CAL4771044.1"/>
    <property type="molecule type" value="Genomic_DNA"/>
</dbReference>
<accession>A0A9P1C1H8</accession>
<keyword evidence="5" id="KW-1185">Reference proteome</keyword>
<proteinExistence type="predicted"/>
<protein>
    <submittedName>
        <fullName evidence="3">Uncharacterized protein</fullName>
    </submittedName>
</protein>
<sequence length="1125" mass="126213">MESPISPNFEALDPFLPSFLRIPASLRDALDPAPSPRRVDTVHRARNDVAPPKLRLNVQSSPRKQTVRRLASSRAQEEQHVAKMPEIAAAVLPKHLDFLFEAERKGTSCTEGVEALGARDFFQTDELQEKMKSLSLSDHFDSFGKARFQRLGLAFAAKQMMPQQMAKYSSVSEKPMTPRKGDKSAKAFIMSQEALSEEIRPWAPTGQDPLVTAILFSSLACYSTGKADNKRWMEHTKTILDAIQESDRHKDEDVKERQVAILFAELPKFLHLLPASVPQSSLELELNREDPEDPQMRWLSLRQNSLLRQPVAAWRFRRNEVLMLLQVLKAWTLSSWPKGGAEMGMDRASFCRFILDVGLVDQHKVPYFWAVHLFDLLAKQIRFCAVDDQMLSSAPLLPVVFWWDLFPIVEHLAGQHFKIGQSNLRVKFIEHLAEIARLRLPSFAQKVMNISKEHLELMHQGVGVDDEQMTITEDETGKRTITKSRSLRAQNEKASSKVQLHILEDAAKQRQKSLLVEPEVLQLLWQHEEVFKALHKAYADDRGHMSFAAVVQLCSDFSLAPNLISLHALRKIYESLEALDMDIDDIRRWFRKGKGGVQGAAVHCAVHRAIRDAMDAAMLITYLTEPKITLAFLLALSVITGALIETLNQQGIVLLQLAIIGCTRGYVWIGETLAVLKLFYDRGNVPFLCGGLFGGILMSCFNLLMLLDAVQAALKWLPKPRPRPAKVAKADEISNESPIYLLKRQDKELLHRPMKYHIFCDGTVDQSYHLEGEGMDMMKAKSLNPSRGRQAMRRSSIQQPKPPASPSPSSSLSGRRSSLSVSNKKRAMLSGVEKKRFTASPSPETSKTTTSSPVSSASLKRRGSLQASFGTAQARSGLMLPWEIISMRLREGAKNEPCSAFLRSPALMELLCKVAFSYLGCYGNMQQRSMSTLMQSVWLLVYMRFTAESVRGSLERRSSLEGQAGQDGYGALGRAARLLCPEVWKIKAAPDFQEVPLACVKPVPREVLRQTTKQASEAPQEGVPYVMEKRCQICKSEVEVASWGNIRCFGCSRVDSLAFRRHPLVSVLRKSGEKPVALAGKVPRVRNTSLSPVRFQGPHGHGEFLRCKPPTWSIVPRRGQRHPAA</sequence>
<evidence type="ECO:0000313" key="4">
    <source>
        <dbReference type="EMBL" id="CAL4771044.1"/>
    </source>
</evidence>
<gene>
    <name evidence="3" type="ORF">C1SCF055_LOCUS11322</name>
</gene>
<dbReference type="EMBL" id="CAMXCT010000832">
    <property type="protein sequence ID" value="CAI3983732.1"/>
    <property type="molecule type" value="Genomic_DNA"/>
</dbReference>
<dbReference type="OrthoDB" id="419634at2759"/>
<reference evidence="4 5" key="2">
    <citation type="submission" date="2024-05" db="EMBL/GenBank/DDBJ databases">
        <authorList>
            <person name="Chen Y."/>
            <person name="Shah S."/>
            <person name="Dougan E. K."/>
            <person name="Thang M."/>
            <person name="Chan C."/>
        </authorList>
    </citation>
    <scope>NUCLEOTIDE SEQUENCE [LARGE SCALE GENOMIC DNA]</scope>
</reference>
<evidence type="ECO:0000256" key="2">
    <source>
        <dbReference type="SAM" id="Phobius"/>
    </source>
</evidence>
<comment type="caution">
    <text evidence="3">The sequence shown here is derived from an EMBL/GenBank/DDBJ whole genome shotgun (WGS) entry which is preliminary data.</text>
</comment>
<keyword evidence="2" id="KW-0812">Transmembrane</keyword>
<evidence type="ECO:0000256" key="1">
    <source>
        <dbReference type="SAM" id="MobiDB-lite"/>
    </source>
</evidence>
<keyword evidence="2" id="KW-1133">Transmembrane helix</keyword>
<keyword evidence="2" id="KW-0472">Membrane</keyword>
<dbReference type="EMBL" id="CAMXCT020000832">
    <property type="protein sequence ID" value="CAL1137107.1"/>
    <property type="molecule type" value="Genomic_DNA"/>
</dbReference>
<dbReference type="AlphaFoldDB" id="A0A9P1C1H8"/>